<proteinExistence type="predicted"/>
<protein>
    <submittedName>
        <fullName evidence="1">Uncharacterized protein</fullName>
    </submittedName>
</protein>
<organism evidence="1 2">
    <name type="scientific">Lichtheimia corymbifera JMRC:FSU:9682</name>
    <dbReference type="NCBI Taxonomy" id="1263082"/>
    <lineage>
        <taxon>Eukaryota</taxon>
        <taxon>Fungi</taxon>
        <taxon>Fungi incertae sedis</taxon>
        <taxon>Mucoromycota</taxon>
        <taxon>Mucoromycotina</taxon>
        <taxon>Mucoromycetes</taxon>
        <taxon>Mucorales</taxon>
        <taxon>Lichtheimiaceae</taxon>
        <taxon>Lichtheimia</taxon>
    </lineage>
</organism>
<reference evidence="1" key="1">
    <citation type="submission" date="2013-08" db="EMBL/GenBank/DDBJ databases">
        <title>Gene expansion shapes genome architecture in the human pathogen Lichtheimia corymbifera: an evolutionary genomics analysis in the ancient terrestrial Mucorales (Mucoromycotina).</title>
        <authorList>
            <person name="Schwartze V.U."/>
            <person name="Winter S."/>
            <person name="Shelest E."/>
            <person name="Marcet-Houben M."/>
            <person name="Horn F."/>
            <person name="Wehner S."/>
            <person name="Hoffmann K."/>
            <person name="Riege K."/>
            <person name="Sammeth M."/>
            <person name="Nowrousian M."/>
            <person name="Valiante V."/>
            <person name="Linde J."/>
            <person name="Jacobsen I.D."/>
            <person name="Marz M."/>
            <person name="Brakhage A.A."/>
            <person name="Gabaldon T."/>
            <person name="Bocker S."/>
            <person name="Voigt K."/>
        </authorList>
    </citation>
    <scope>NUCLEOTIDE SEQUENCE [LARGE SCALE GENOMIC DNA]</scope>
    <source>
        <strain evidence="1">FSU 9682</strain>
    </source>
</reference>
<dbReference type="EMBL" id="CBTN010000009">
    <property type="protein sequence ID" value="CDH51306.1"/>
    <property type="molecule type" value="Genomic_DNA"/>
</dbReference>
<gene>
    <name evidence="1" type="ORF">LCOR_02935.1</name>
</gene>
<name>A0A068RQQ3_9FUNG</name>
<dbReference type="Proteomes" id="UP000027586">
    <property type="component" value="Unassembled WGS sequence"/>
</dbReference>
<dbReference type="VEuPathDB" id="FungiDB:LCOR_02935.1"/>
<sequence length="67" mass="7274">MLGIITLDLISCNTSVPEPTSAFGLSAKRTKAPRYDDVNDPTSLSDLQVSVSPFNPETNQVTHILRT</sequence>
<comment type="caution">
    <text evidence="1">The sequence shown here is derived from an EMBL/GenBank/DDBJ whole genome shotgun (WGS) entry which is preliminary data.</text>
</comment>
<accession>A0A068RQQ3</accession>
<dbReference type="AlphaFoldDB" id="A0A068RQQ3"/>
<evidence type="ECO:0000313" key="2">
    <source>
        <dbReference type="Proteomes" id="UP000027586"/>
    </source>
</evidence>
<keyword evidence="2" id="KW-1185">Reference proteome</keyword>
<evidence type="ECO:0000313" key="1">
    <source>
        <dbReference type="EMBL" id="CDH51306.1"/>
    </source>
</evidence>